<keyword evidence="7" id="KW-1185">Reference proteome</keyword>
<dbReference type="GO" id="GO:0050660">
    <property type="term" value="F:flavin adenine dinucleotide binding"/>
    <property type="evidence" value="ECO:0007669"/>
    <property type="project" value="InterPro"/>
</dbReference>
<comment type="cofactor">
    <cofactor evidence="1">
        <name>FAD</name>
        <dbReference type="ChEBI" id="CHEBI:57692"/>
    </cofactor>
</comment>
<keyword evidence="2" id="KW-0285">Flavoprotein</keyword>
<keyword evidence="3" id="KW-0274">FAD</keyword>
<evidence type="ECO:0000313" key="6">
    <source>
        <dbReference type="EMBL" id="PXW84847.1"/>
    </source>
</evidence>
<accession>A0A2V3VSI3</accession>
<dbReference type="SUPFAM" id="SSF51905">
    <property type="entry name" value="FAD/NAD(P)-binding domain"/>
    <property type="match status" value="1"/>
</dbReference>
<dbReference type="EMBL" id="QJJQ01000013">
    <property type="protein sequence ID" value="PXW84847.1"/>
    <property type="molecule type" value="Genomic_DNA"/>
</dbReference>
<evidence type="ECO:0000313" key="7">
    <source>
        <dbReference type="Proteomes" id="UP000247978"/>
    </source>
</evidence>
<dbReference type="GO" id="GO:0008115">
    <property type="term" value="F:sarcosine oxidase activity"/>
    <property type="evidence" value="ECO:0007669"/>
    <property type="project" value="TreeGrafter"/>
</dbReference>
<dbReference type="Gene3D" id="3.30.9.10">
    <property type="entry name" value="D-Amino Acid Oxidase, subunit A, domain 2"/>
    <property type="match status" value="1"/>
</dbReference>
<protein>
    <submittedName>
        <fullName evidence="6">N-methyl-L-tryptophan oxidase</fullName>
    </submittedName>
</protein>
<organism evidence="6 7">
    <name type="scientific">Pseudogracilibacillus auburnensis</name>
    <dbReference type="NCBI Taxonomy" id="1494959"/>
    <lineage>
        <taxon>Bacteria</taxon>
        <taxon>Bacillati</taxon>
        <taxon>Bacillota</taxon>
        <taxon>Bacilli</taxon>
        <taxon>Bacillales</taxon>
        <taxon>Bacillaceae</taxon>
        <taxon>Pseudogracilibacillus</taxon>
    </lineage>
</organism>
<evidence type="ECO:0000259" key="5">
    <source>
        <dbReference type="Pfam" id="PF01266"/>
    </source>
</evidence>
<dbReference type="AlphaFoldDB" id="A0A2V3VSI3"/>
<evidence type="ECO:0000256" key="2">
    <source>
        <dbReference type="ARBA" id="ARBA00022630"/>
    </source>
</evidence>
<keyword evidence="4" id="KW-0560">Oxidoreductase</keyword>
<gene>
    <name evidence="6" type="ORF">DFR56_11391</name>
</gene>
<dbReference type="InterPro" id="IPR006076">
    <property type="entry name" value="FAD-dep_OxRdtase"/>
</dbReference>
<dbReference type="SUPFAM" id="SSF54373">
    <property type="entry name" value="FAD-linked reductases, C-terminal domain"/>
    <property type="match status" value="1"/>
</dbReference>
<comment type="caution">
    <text evidence="6">The sequence shown here is derived from an EMBL/GenBank/DDBJ whole genome shotgun (WGS) entry which is preliminary data.</text>
</comment>
<dbReference type="GO" id="GO:0005829">
    <property type="term" value="C:cytosol"/>
    <property type="evidence" value="ECO:0007669"/>
    <property type="project" value="TreeGrafter"/>
</dbReference>
<reference evidence="6 7" key="1">
    <citation type="submission" date="2018-05" db="EMBL/GenBank/DDBJ databases">
        <title>Genomic Encyclopedia of Type Strains, Phase IV (KMG-IV): sequencing the most valuable type-strain genomes for metagenomic binning, comparative biology and taxonomic classification.</title>
        <authorList>
            <person name="Goeker M."/>
        </authorList>
    </citation>
    <scope>NUCLEOTIDE SEQUENCE [LARGE SCALE GENOMIC DNA]</scope>
    <source>
        <strain evidence="6 7">DSM 28556</strain>
    </source>
</reference>
<dbReference type="PANTHER" id="PTHR10961:SF7">
    <property type="entry name" value="FAD DEPENDENT OXIDOREDUCTASE DOMAIN-CONTAINING PROTEIN"/>
    <property type="match status" value="1"/>
</dbReference>
<dbReference type="Pfam" id="PF01266">
    <property type="entry name" value="DAO"/>
    <property type="match status" value="1"/>
</dbReference>
<evidence type="ECO:0000256" key="3">
    <source>
        <dbReference type="ARBA" id="ARBA00022827"/>
    </source>
</evidence>
<proteinExistence type="predicted"/>
<name>A0A2V3VSI3_9BACI</name>
<dbReference type="InterPro" id="IPR036188">
    <property type="entry name" value="FAD/NAD-bd_sf"/>
</dbReference>
<dbReference type="RefSeq" id="WP_110396523.1">
    <property type="nucleotide sequence ID" value="NZ_JBHUHB010000001.1"/>
</dbReference>
<dbReference type="Proteomes" id="UP000247978">
    <property type="component" value="Unassembled WGS sequence"/>
</dbReference>
<feature type="domain" description="FAD dependent oxidoreductase" evidence="5">
    <location>
        <begin position="4"/>
        <end position="357"/>
    </location>
</feature>
<sequence>MHYDHIIVGAGSMGMAAGYYLAREGKKTLLLDAFQPPHDKGSHHGDTRLIRFAYGEGARYVPFVLRAKELWEELETLTDKKVFHRVGILNFTPKDDPYMDNIIQSSKQYNLPVELLTPKEANKRWKGIHLTKDMTSCFEPTSGVLMTQNIIEAYYELAMKAGAEVIGNNRVVKIEPVKHIVKITTENGDTFTADSIILSVGAWSKQIMNDLQADLPITPIRKTFAWYEVVESIYDDSNFPGFTYTDGEKTYYGFPSIDRAGLKIGRHDLGDEVNPDEEKAPFGSVEGDQEDLDLFLKTFMPKVGKLKYGKTCMYTMTPDKDFIIDLLPNHPNIAIAAGFSGHGFKFASAVGEALKDLLLMGKPKIDLSPFSIKRFT</sequence>
<dbReference type="Gene3D" id="3.50.50.60">
    <property type="entry name" value="FAD/NAD(P)-binding domain"/>
    <property type="match status" value="1"/>
</dbReference>
<evidence type="ECO:0000256" key="4">
    <source>
        <dbReference type="ARBA" id="ARBA00023002"/>
    </source>
</evidence>
<dbReference type="PANTHER" id="PTHR10961">
    <property type="entry name" value="PEROXISOMAL SARCOSINE OXIDASE"/>
    <property type="match status" value="1"/>
</dbReference>
<dbReference type="OrthoDB" id="9794226at2"/>
<dbReference type="NCBIfam" id="NF008425">
    <property type="entry name" value="PRK11259.1"/>
    <property type="match status" value="1"/>
</dbReference>
<dbReference type="InterPro" id="IPR045170">
    <property type="entry name" value="MTOX"/>
</dbReference>
<evidence type="ECO:0000256" key="1">
    <source>
        <dbReference type="ARBA" id="ARBA00001974"/>
    </source>
</evidence>